<accession>A0ABN7TCI8</accession>
<proteinExistence type="predicted"/>
<sequence length="111" mass="12613">MAEQKIATRLVRLYVPSDANEPLSNHRLMFDLQTPSKARFNFAELSSWAQIIFTAPSGKESLWVAHRSNEPGFILSIIADEIAEAETDLADSWQLESKPYPFKPMESPRSF</sequence>
<dbReference type="EMBL" id="CAJRAX010000008">
    <property type="protein sequence ID" value="CAG5114422.1"/>
    <property type="molecule type" value="Genomic_DNA"/>
</dbReference>
<reference evidence="1 2" key="1">
    <citation type="submission" date="2021-04" db="EMBL/GenBank/DDBJ databases">
        <authorList>
            <person name="Bliznina A."/>
        </authorList>
    </citation>
    <scope>NUCLEOTIDE SEQUENCE [LARGE SCALE GENOMIC DNA]</scope>
</reference>
<organism evidence="1 2">
    <name type="scientific">Oikopleura dioica</name>
    <name type="common">Tunicate</name>
    <dbReference type="NCBI Taxonomy" id="34765"/>
    <lineage>
        <taxon>Eukaryota</taxon>
        <taxon>Metazoa</taxon>
        <taxon>Chordata</taxon>
        <taxon>Tunicata</taxon>
        <taxon>Appendicularia</taxon>
        <taxon>Copelata</taxon>
        <taxon>Oikopleuridae</taxon>
        <taxon>Oikopleura</taxon>
    </lineage>
</organism>
<protein>
    <submittedName>
        <fullName evidence="1">Oidioi.mRNA.OKI2018_I69.chrUn_4.g17237.t1.c ds</fullName>
    </submittedName>
</protein>
<evidence type="ECO:0000313" key="2">
    <source>
        <dbReference type="Proteomes" id="UP001158576"/>
    </source>
</evidence>
<keyword evidence="2" id="KW-1185">Reference proteome</keyword>
<name>A0ABN7TCI8_OIKDI</name>
<dbReference type="Proteomes" id="UP001158576">
    <property type="component" value="Unassembled WGS sequence"/>
</dbReference>
<gene>
    <name evidence="1" type="ORF">OKIOD_LOCUS17240</name>
</gene>
<comment type="caution">
    <text evidence="1">The sequence shown here is derived from an EMBL/GenBank/DDBJ whole genome shotgun (WGS) entry which is preliminary data.</text>
</comment>
<evidence type="ECO:0000313" key="1">
    <source>
        <dbReference type="EMBL" id="CAG5114422.1"/>
    </source>
</evidence>